<dbReference type="OrthoDB" id="4590138at2759"/>
<feature type="chain" id="PRO_5012431303" evidence="2">
    <location>
        <begin position="25"/>
        <end position="187"/>
    </location>
</feature>
<sequence length="187" mass="20038">MRMSRATTLLHLLLGLRTSASASASTSVPTPTALSSTQLLNKSPASTLFAHCHAANLYSTFQYKPSSPLVAKTYSTMSNQASSNPQNPSPESSSKDKSKPVLALPDSSTASNDVPQLDVNGDGVKLDHLGPLVVNTDGTLARISNWAQMTEIERKNTLRILGKRNKERMAKLKAQAGEEQSESKGQE</sequence>
<dbReference type="VEuPathDB" id="FungiDB:ASPSYDRAFT_51149"/>
<evidence type="ECO:0000313" key="4">
    <source>
        <dbReference type="Proteomes" id="UP000184356"/>
    </source>
</evidence>
<proteinExistence type="predicted"/>
<feature type="region of interest" description="Disordered" evidence="1">
    <location>
        <begin position="77"/>
        <end position="119"/>
    </location>
</feature>
<reference evidence="4" key="1">
    <citation type="journal article" date="2017" name="Genome Biol.">
        <title>Comparative genomics reveals high biological diversity and specific adaptations in the industrially and medically important fungal genus Aspergillus.</title>
        <authorList>
            <person name="de Vries R.P."/>
            <person name="Riley R."/>
            <person name="Wiebenga A."/>
            <person name="Aguilar-Osorio G."/>
            <person name="Amillis S."/>
            <person name="Uchima C.A."/>
            <person name="Anderluh G."/>
            <person name="Asadollahi M."/>
            <person name="Askin M."/>
            <person name="Barry K."/>
            <person name="Battaglia E."/>
            <person name="Bayram O."/>
            <person name="Benocci T."/>
            <person name="Braus-Stromeyer S.A."/>
            <person name="Caldana C."/>
            <person name="Canovas D."/>
            <person name="Cerqueira G.C."/>
            <person name="Chen F."/>
            <person name="Chen W."/>
            <person name="Choi C."/>
            <person name="Clum A."/>
            <person name="Dos Santos R.A."/>
            <person name="Damasio A.R."/>
            <person name="Diallinas G."/>
            <person name="Emri T."/>
            <person name="Fekete E."/>
            <person name="Flipphi M."/>
            <person name="Freyberg S."/>
            <person name="Gallo A."/>
            <person name="Gournas C."/>
            <person name="Habgood R."/>
            <person name="Hainaut M."/>
            <person name="Harispe M.L."/>
            <person name="Henrissat B."/>
            <person name="Hilden K.S."/>
            <person name="Hope R."/>
            <person name="Hossain A."/>
            <person name="Karabika E."/>
            <person name="Karaffa L."/>
            <person name="Karanyi Z."/>
            <person name="Krasevec N."/>
            <person name="Kuo A."/>
            <person name="Kusch H."/>
            <person name="LaButti K."/>
            <person name="Lagendijk E.L."/>
            <person name="Lapidus A."/>
            <person name="Levasseur A."/>
            <person name="Lindquist E."/>
            <person name="Lipzen A."/>
            <person name="Logrieco A.F."/>
            <person name="MacCabe A."/>
            <person name="Maekelae M.R."/>
            <person name="Malavazi I."/>
            <person name="Melin P."/>
            <person name="Meyer V."/>
            <person name="Mielnichuk N."/>
            <person name="Miskei M."/>
            <person name="Molnar A.P."/>
            <person name="Mule G."/>
            <person name="Ngan C.Y."/>
            <person name="Orejas M."/>
            <person name="Orosz E."/>
            <person name="Ouedraogo J.P."/>
            <person name="Overkamp K.M."/>
            <person name="Park H.-S."/>
            <person name="Perrone G."/>
            <person name="Piumi F."/>
            <person name="Punt P.J."/>
            <person name="Ram A.F."/>
            <person name="Ramon A."/>
            <person name="Rauscher S."/>
            <person name="Record E."/>
            <person name="Riano-Pachon D.M."/>
            <person name="Robert V."/>
            <person name="Roehrig J."/>
            <person name="Ruller R."/>
            <person name="Salamov A."/>
            <person name="Salih N.S."/>
            <person name="Samson R.A."/>
            <person name="Sandor E."/>
            <person name="Sanguinetti M."/>
            <person name="Schuetze T."/>
            <person name="Sepcic K."/>
            <person name="Shelest E."/>
            <person name="Sherlock G."/>
            <person name="Sophianopoulou V."/>
            <person name="Squina F.M."/>
            <person name="Sun H."/>
            <person name="Susca A."/>
            <person name="Todd R.B."/>
            <person name="Tsang A."/>
            <person name="Unkles S.E."/>
            <person name="van de Wiele N."/>
            <person name="van Rossen-Uffink D."/>
            <person name="Oliveira J.V."/>
            <person name="Vesth T.C."/>
            <person name="Visser J."/>
            <person name="Yu J.-H."/>
            <person name="Zhou M."/>
            <person name="Andersen M.R."/>
            <person name="Archer D.B."/>
            <person name="Baker S.E."/>
            <person name="Benoit I."/>
            <person name="Brakhage A.A."/>
            <person name="Braus G.H."/>
            <person name="Fischer R."/>
            <person name="Frisvad J.C."/>
            <person name="Goldman G.H."/>
            <person name="Houbraken J."/>
            <person name="Oakley B."/>
            <person name="Pocsi I."/>
            <person name="Scazzocchio C."/>
            <person name="Seiboth B."/>
            <person name="vanKuyk P.A."/>
            <person name="Wortman J."/>
            <person name="Dyer P.S."/>
            <person name="Grigoriev I.V."/>
        </authorList>
    </citation>
    <scope>NUCLEOTIDE SEQUENCE [LARGE SCALE GENOMIC DNA]</scope>
    <source>
        <strain evidence="4">CBS 593.65</strain>
    </source>
</reference>
<evidence type="ECO:0000256" key="1">
    <source>
        <dbReference type="SAM" id="MobiDB-lite"/>
    </source>
</evidence>
<gene>
    <name evidence="3" type="ORF">ASPSYDRAFT_51149</name>
</gene>
<feature type="compositionally biased region" description="Low complexity" evidence="1">
    <location>
        <begin position="78"/>
        <end position="92"/>
    </location>
</feature>
<dbReference type="RefSeq" id="XP_040696851.1">
    <property type="nucleotide sequence ID" value="XM_040848233.1"/>
</dbReference>
<organism evidence="3 4">
    <name type="scientific">Aspergillus sydowii CBS 593.65</name>
    <dbReference type="NCBI Taxonomy" id="1036612"/>
    <lineage>
        <taxon>Eukaryota</taxon>
        <taxon>Fungi</taxon>
        <taxon>Dikarya</taxon>
        <taxon>Ascomycota</taxon>
        <taxon>Pezizomycotina</taxon>
        <taxon>Eurotiomycetes</taxon>
        <taxon>Eurotiomycetidae</taxon>
        <taxon>Eurotiales</taxon>
        <taxon>Aspergillaceae</taxon>
        <taxon>Aspergillus</taxon>
        <taxon>Aspergillus subgen. Nidulantes</taxon>
    </lineage>
</organism>
<dbReference type="STRING" id="1036612.A0A1L9T0X1"/>
<name>A0A1L9T0X1_9EURO</name>
<protein>
    <submittedName>
        <fullName evidence="3">Uncharacterized protein</fullName>
    </submittedName>
</protein>
<dbReference type="Proteomes" id="UP000184356">
    <property type="component" value="Unassembled WGS sequence"/>
</dbReference>
<keyword evidence="4" id="KW-1185">Reference proteome</keyword>
<keyword evidence="2" id="KW-0732">Signal</keyword>
<dbReference type="EMBL" id="KV878598">
    <property type="protein sequence ID" value="OJJ53045.1"/>
    <property type="molecule type" value="Genomic_DNA"/>
</dbReference>
<evidence type="ECO:0000313" key="3">
    <source>
        <dbReference type="EMBL" id="OJJ53045.1"/>
    </source>
</evidence>
<dbReference type="PANTHER" id="PTHR39474">
    <property type="entry name" value="UNNAMED PRODUCT"/>
    <property type="match status" value="1"/>
</dbReference>
<evidence type="ECO:0000256" key="2">
    <source>
        <dbReference type="SAM" id="SignalP"/>
    </source>
</evidence>
<feature type="signal peptide" evidence="2">
    <location>
        <begin position="1"/>
        <end position="24"/>
    </location>
</feature>
<accession>A0A1L9T0X1</accession>
<dbReference type="PANTHER" id="PTHR39474:SF1">
    <property type="entry name" value="FUNGAL SPECIFIC TRANSCRIPTION FACTOR"/>
    <property type="match status" value="1"/>
</dbReference>
<dbReference type="AlphaFoldDB" id="A0A1L9T0X1"/>
<dbReference type="GeneID" id="63764306"/>